<feature type="transmembrane region" description="Helical" evidence="2">
    <location>
        <begin position="86"/>
        <end position="107"/>
    </location>
</feature>
<protein>
    <submittedName>
        <fullName evidence="5">Uncharacterized protein</fullName>
    </submittedName>
</protein>
<dbReference type="EMBL" id="WMFC01000021">
    <property type="protein sequence ID" value="MYL68795.1"/>
    <property type="molecule type" value="Genomic_DNA"/>
</dbReference>
<evidence type="ECO:0000313" key="6">
    <source>
        <dbReference type="EMBL" id="MYL68795.1"/>
    </source>
</evidence>
<gene>
    <name evidence="6" type="ORF">GLW30_13780</name>
    <name evidence="5" type="ORF">GLW36_13725</name>
</gene>
<feature type="compositionally biased region" description="Gly residues" evidence="1">
    <location>
        <begin position="248"/>
        <end position="259"/>
    </location>
</feature>
<dbReference type="RefSeq" id="WP_159359022.1">
    <property type="nucleotide sequence ID" value="NZ_WMEO01000027.1"/>
</dbReference>
<feature type="compositionally biased region" description="Gly residues" evidence="1">
    <location>
        <begin position="180"/>
        <end position="191"/>
    </location>
</feature>
<dbReference type="Pfam" id="PF23600">
    <property type="entry name" value="CdpA_N"/>
    <property type="match status" value="1"/>
</dbReference>
<evidence type="ECO:0000259" key="4">
    <source>
        <dbReference type="Pfam" id="PF23601"/>
    </source>
</evidence>
<dbReference type="InterPro" id="IPR055563">
    <property type="entry name" value="CdpA_N"/>
</dbReference>
<feature type="transmembrane region" description="Helical" evidence="2">
    <location>
        <begin position="21"/>
        <end position="47"/>
    </location>
</feature>
<dbReference type="Pfam" id="PF23601">
    <property type="entry name" value="CdpA_C"/>
    <property type="match status" value="1"/>
</dbReference>
<name>A0A6B1IEP9_9EURY</name>
<evidence type="ECO:0000313" key="5">
    <source>
        <dbReference type="EMBL" id="MYL17697.1"/>
    </source>
</evidence>
<feature type="compositionally biased region" description="Low complexity" evidence="1">
    <location>
        <begin position="276"/>
        <end position="287"/>
    </location>
</feature>
<feature type="transmembrane region" description="Helical" evidence="2">
    <location>
        <begin position="127"/>
        <end position="148"/>
    </location>
</feature>
<evidence type="ECO:0000256" key="2">
    <source>
        <dbReference type="SAM" id="Phobius"/>
    </source>
</evidence>
<feature type="compositionally biased region" description="Basic and acidic residues" evidence="1">
    <location>
        <begin position="201"/>
        <end position="220"/>
    </location>
</feature>
<feature type="domain" description="Cell division protein A N-terminal" evidence="3">
    <location>
        <begin position="2"/>
        <end position="154"/>
    </location>
</feature>
<evidence type="ECO:0000259" key="3">
    <source>
        <dbReference type="Pfam" id="PF23600"/>
    </source>
</evidence>
<dbReference type="EMBL" id="WMEO01000027">
    <property type="protein sequence ID" value="MYL17697.1"/>
    <property type="molecule type" value="Genomic_DNA"/>
</dbReference>
<organism evidence="5 8">
    <name type="scientific">Halorubrum distributum</name>
    <dbReference type="NCBI Taxonomy" id="29283"/>
    <lineage>
        <taxon>Archaea</taxon>
        <taxon>Methanobacteriati</taxon>
        <taxon>Methanobacteriota</taxon>
        <taxon>Stenosarchaea group</taxon>
        <taxon>Halobacteria</taxon>
        <taxon>Halobacteriales</taxon>
        <taxon>Haloferacaceae</taxon>
        <taxon>Halorubrum</taxon>
        <taxon>Halorubrum distributum group</taxon>
    </lineage>
</organism>
<dbReference type="Proteomes" id="UP000460194">
    <property type="component" value="Unassembled WGS sequence"/>
</dbReference>
<keyword evidence="2" id="KW-0812">Transmembrane</keyword>
<keyword evidence="2" id="KW-1133">Transmembrane helix</keyword>
<accession>A0A6B1IEP9</accession>
<feature type="domain" description="Cell division protein A C-terminal" evidence="4">
    <location>
        <begin position="325"/>
        <end position="366"/>
    </location>
</feature>
<dbReference type="Proteomes" id="UP000452321">
    <property type="component" value="Unassembled WGS sequence"/>
</dbReference>
<sequence>MTSLSEAYGGRGRSGADPRRLYLGVGSFAAGALLLVAGILAAAEVAVPAGYSSAAARELGGVLGGIGVPLVLIGVMAVLPADRSTYAAAVVGAAVMCLGVAVFTYAYPERWVGGPRPDLPNLTLHTAGVYFLGAATTLWSVFVGVANFKTRNDPGGTVSMEVTHKGETKVVEVPRDQLSGPGGVGLLGGTPDGDVETQTNRPDDANRSARDANRSTDRDAAGAASGPGTTADSGAATGTGASDTTGGRSSGAGGSGAGGRTTDAGRSGTGGSPMPGSAGVSDGGSADTDISSPLDEAGPAGPSSPSTPESAPSPGSPAARDGPGDTYCGNCAKFDYVRTDDGMRPYCAHYDELMDDMEACDSWTPR</sequence>
<keyword evidence="2" id="KW-0472">Membrane</keyword>
<feature type="transmembrane region" description="Helical" evidence="2">
    <location>
        <begin position="59"/>
        <end position="79"/>
    </location>
</feature>
<comment type="caution">
    <text evidence="5">The sequence shown here is derived from an EMBL/GenBank/DDBJ whole genome shotgun (WGS) entry which is preliminary data.</text>
</comment>
<dbReference type="InterPro" id="IPR055564">
    <property type="entry name" value="CdpA_C"/>
</dbReference>
<proteinExistence type="predicted"/>
<feature type="region of interest" description="Disordered" evidence="1">
    <location>
        <begin position="174"/>
        <end position="326"/>
    </location>
</feature>
<evidence type="ECO:0000313" key="8">
    <source>
        <dbReference type="Proteomes" id="UP000460194"/>
    </source>
</evidence>
<feature type="compositionally biased region" description="Low complexity" evidence="1">
    <location>
        <begin position="297"/>
        <end position="321"/>
    </location>
</feature>
<evidence type="ECO:0000313" key="7">
    <source>
        <dbReference type="Proteomes" id="UP000452321"/>
    </source>
</evidence>
<reference evidence="7 8" key="1">
    <citation type="submission" date="2019-11" db="EMBL/GenBank/DDBJ databases">
        <title>Genome sequences of 17 halophilic strains isolated from different environments.</title>
        <authorList>
            <person name="Furrow R.E."/>
        </authorList>
    </citation>
    <scope>NUCLEOTIDE SEQUENCE [LARGE SCALE GENOMIC DNA]</scope>
    <source>
        <strain evidence="6 7">22502_06_Cabo</strain>
        <strain evidence="5 8">22517_05_Cabo</strain>
    </source>
</reference>
<dbReference type="AlphaFoldDB" id="A0A6B1IEP9"/>
<evidence type="ECO:0000256" key="1">
    <source>
        <dbReference type="SAM" id="MobiDB-lite"/>
    </source>
</evidence>
<feature type="compositionally biased region" description="Low complexity" evidence="1">
    <location>
        <begin position="221"/>
        <end position="247"/>
    </location>
</feature>